<reference evidence="3 24" key="1">
    <citation type="submission" date="2014-05" db="EMBL/GenBank/DDBJ databases">
        <title>Novel Listeriaceae from food processing environments.</title>
        <authorList>
            <person name="den Bakker H.C."/>
        </authorList>
    </citation>
    <scope>NUCLEOTIDE SEQUENCE [LARGE SCALE GENOMIC DNA]</scope>
    <source>
        <strain evidence="3 24">FSL A5-0281</strain>
    </source>
</reference>
<dbReference type="Proteomes" id="UP000547643">
    <property type="component" value="Unassembled WGS sequence"/>
</dbReference>
<dbReference type="Proteomes" id="UP000546244">
    <property type="component" value="Unassembled WGS sequence"/>
</dbReference>
<dbReference type="Proteomes" id="UP000544413">
    <property type="component" value="Unassembled WGS sequence"/>
</dbReference>
<dbReference type="Proteomes" id="UP000550367">
    <property type="component" value="Unassembled WGS sequence"/>
</dbReference>
<dbReference type="Proteomes" id="UP000548082">
    <property type="component" value="Unassembled WGS sequence"/>
</dbReference>
<evidence type="ECO:0000313" key="26">
    <source>
        <dbReference type="Proteomes" id="UP000529446"/>
    </source>
</evidence>
<dbReference type="EMBL" id="JAARPL010000004">
    <property type="protein sequence ID" value="MBC1372133.1"/>
    <property type="molecule type" value="Genomic_DNA"/>
</dbReference>
<evidence type="ECO:0000313" key="29">
    <source>
        <dbReference type="Proteomes" id="UP000539064"/>
    </source>
</evidence>
<evidence type="ECO:0000313" key="5">
    <source>
        <dbReference type="EMBL" id="MBC1332517.1"/>
    </source>
</evidence>
<dbReference type="EMBL" id="JAAROL010000004">
    <property type="protein sequence ID" value="MBC1332517.1"/>
    <property type="molecule type" value="Genomic_DNA"/>
</dbReference>
<evidence type="ECO:0000313" key="19">
    <source>
        <dbReference type="EMBL" id="MBC2244422.1"/>
    </source>
</evidence>
<dbReference type="Proteomes" id="UP000519573">
    <property type="component" value="Unassembled WGS sequence"/>
</dbReference>
<dbReference type="PANTHER" id="PTHR37810:SF5">
    <property type="entry name" value="IMMUNITY PROTEIN SDPI"/>
    <property type="match status" value="1"/>
</dbReference>
<dbReference type="Proteomes" id="UP000586951">
    <property type="component" value="Unassembled WGS sequence"/>
</dbReference>
<dbReference type="EMBL" id="JAARUV010000005">
    <property type="protein sequence ID" value="MBC1779901.1"/>
    <property type="molecule type" value="Genomic_DNA"/>
</dbReference>
<evidence type="ECO:0000313" key="6">
    <source>
        <dbReference type="EMBL" id="MBC1372133.1"/>
    </source>
</evidence>
<dbReference type="EMBL" id="JAAROV010000004">
    <property type="protein sequence ID" value="MBC1317924.1"/>
    <property type="molecule type" value="Genomic_DNA"/>
</dbReference>
<feature type="transmembrane region" description="Helical" evidence="1">
    <location>
        <begin position="43"/>
        <end position="60"/>
    </location>
</feature>
<reference evidence="25 26" key="2">
    <citation type="submission" date="2020-03" db="EMBL/GenBank/DDBJ databases">
        <title>Soil Listeria distribution.</title>
        <authorList>
            <person name="Liao J."/>
            <person name="Wiedmann M."/>
        </authorList>
    </citation>
    <scope>NUCLEOTIDE SEQUENCE [LARGE SCALE GENOMIC DNA]</scope>
    <source>
        <strain evidence="22 40">FSL L7-0039</strain>
        <strain evidence="21 31">FSL L7-0051</strain>
        <strain evidence="20 42">FSL L7-0054</strain>
        <strain evidence="18 39">FSL L7-0149</strain>
        <strain evidence="19 38">FSL L7-0153</strain>
        <strain evidence="16 25">FSL L7-0245</strain>
        <strain evidence="17 30">FSL L7-0259</strain>
        <strain evidence="15 26">FSL L7-0360</strain>
        <strain evidence="14 35">FSL L7-0435</strain>
        <strain evidence="12 29">FSL L7-0978</strain>
        <strain evidence="13 37">FSL L7-0990</strain>
        <strain evidence="11 36">FSL L7-1017</strain>
        <strain evidence="10 41">FSL L7-1299</strain>
        <strain evidence="9 43">FSL L7-1427</strain>
        <strain evidence="8 28">FSL L7-1547</strain>
        <strain evidence="7 33">FSL L7-1658</strain>
        <strain evidence="6 44">FSL L7-1681</strain>
        <strain evidence="4 32">FSL L7-1816</strain>
        <strain evidence="5 27">FSL L7-1833</strain>
        <strain evidence="23 34">FSL L7-1850</strain>
    </source>
</reference>
<dbReference type="OrthoDB" id="9808690at2"/>
<evidence type="ECO:0000313" key="3">
    <source>
        <dbReference type="EMBL" id="KGL37890.1"/>
    </source>
</evidence>
<evidence type="ECO:0000313" key="21">
    <source>
        <dbReference type="EMBL" id="MBC2294171.1"/>
    </source>
</evidence>
<dbReference type="EMBL" id="JAARPT010000003">
    <property type="protein sequence ID" value="MBC1401222.1"/>
    <property type="molecule type" value="Genomic_DNA"/>
</dbReference>
<feature type="transmembrane region" description="Helical" evidence="1">
    <location>
        <begin position="181"/>
        <end position="201"/>
    </location>
</feature>
<feature type="transmembrane region" description="Helical" evidence="1">
    <location>
        <begin position="110"/>
        <end position="127"/>
    </location>
</feature>
<dbReference type="EMBL" id="JAASWV010000002">
    <property type="protein sequence ID" value="MBC2309588.1"/>
    <property type="molecule type" value="Genomic_DNA"/>
</dbReference>
<organism evidence="3 24">
    <name type="scientific">Listeria booriae</name>
    <dbReference type="NCBI Taxonomy" id="1552123"/>
    <lineage>
        <taxon>Bacteria</taxon>
        <taxon>Bacillati</taxon>
        <taxon>Bacillota</taxon>
        <taxon>Bacilli</taxon>
        <taxon>Bacillales</taxon>
        <taxon>Listeriaceae</taxon>
        <taxon>Listeria</taxon>
    </lineage>
</organism>
<evidence type="ECO:0000313" key="40">
    <source>
        <dbReference type="Proteomes" id="UP000565628"/>
    </source>
</evidence>
<evidence type="ECO:0000313" key="13">
    <source>
        <dbReference type="EMBL" id="MBC1798223.1"/>
    </source>
</evidence>
<evidence type="ECO:0000313" key="20">
    <source>
        <dbReference type="EMBL" id="MBC2284788.1"/>
    </source>
</evidence>
<evidence type="ECO:0000313" key="27">
    <source>
        <dbReference type="Proteomes" id="UP000532866"/>
    </source>
</evidence>
<keyword evidence="1" id="KW-0472">Membrane</keyword>
<evidence type="ECO:0000313" key="14">
    <source>
        <dbReference type="EMBL" id="MBC2005114.1"/>
    </source>
</evidence>
<evidence type="ECO:0000313" key="23">
    <source>
        <dbReference type="EMBL" id="MBC2373272.1"/>
    </source>
</evidence>
<dbReference type="EMBL" id="JAARYH010000005">
    <property type="protein sequence ID" value="MBC2167428.1"/>
    <property type="molecule type" value="Genomic_DNA"/>
</dbReference>
<dbReference type="Proteomes" id="UP000553016">
    <property type="component" value="Unassembled WGS sequence"/>
</dbReference>
<dbReference type="EMBL" id="JAARWW010000007">
    <property type="protein sequence ID" value="MBC2005114.1"/>
    <property type="molecule type" value="Genomic_DNA"/>
</dbReference>
<dbReference type="Proteomes" id="UP000546806">
    <property type="component" value="Unassembled WGS sequence"/>
</dbReference>
<sequence length="204" mass="23007">MKRIGMFPSMVIFSTVVLTLATYPLLPSEVAVHFGTDFSPDMFVQKWLGLILIPFLMVMFTGTEYYGKEKVKPDNRLEFEYMFYALLILLAIIQVTIIAFSLGYEIPTGRYSLLLVGALLVLTALYLSNSKKVFLWLTIIGFKKIDARSRNILKKITVITLSVVGFTFLLLGIFMFNDPSIFMLAALLSMTIVIIGSGVYLNKK</sequence>
<evidence type="ECO:0000313" key="34">
    <source>
        <dbReference type="Proteomes" id="UP000546244"/>
    </source>
</evidence>
<evidence type="ECO:0000313" key="30">
    <source>
        <dbReference type="Proteomes" id="UP000541735"/>
    </source>
</evidence>
<dbReference type="eggNOG" id="ENOG5033PHI">
    <property type="taxonomic scope" value="Bacteria"/>
</dbReference>
<comment type="caution">
    <text evidence="3">The sequence shown here is derived from an EMBL/GenBank/DDBJ whole genome shotgun (WGS) entry which is preliminary data.</text>
</comment>
<dbReference type="EMBL" id="JAARVD010000009">
    <property type="protein sequence ID" value="MBC1798223.1"/>
    <property type="molecule type" value="Genomic_DNA"/>
</dbReference>
<dbReference type="Proteomes" id="UP000585696">
    <property type="component" value="Unassembled WGS sequence"/>
</dbReference>
<dbReference type="GO" id="GO:0009636">
    <property type="term" value="P:response to toxic substance"/>
    <property type="evidence" value="ECO:0007669"/>
    <property type="project" value="TreeGrafter"/>
</dbReference>
<dbReference type="EMBL" id="JNFA01000030">
    <property type="protein sequence ID" value="KGL37890.1"/>
    <property type="molecule type" value="Genomic_DNA"/>
</dbReference>
<evidence type="ECO:0000313" key="38">
    <source>
        <dbReference type="Proteomes" id="UP000550367"/>
    </source>
</evidence>
<evidence type="ECO:0000313" key="17">
    <source>
        <dbReference type="EMBL" id="MBC2177617.1"/>
    </source>
</evidence>
<dbReference type="EMBL" id="JAARVG010000002">
    <property type="protein sequence ID" value="MBC1792373.1"/>
    <property type="molecule type" value="Genomic_DNA"/>
</dbReference>
<dbReference type="EMBL" id="JAARYD010000006">
    <property type="protein sequence ID" value="MBC2177617.1"/>
    <property type="molecule type" value="Genomic_DNA"/>
</dbReference>
<dbReference type="PANTHER" id="PTHR37810">
    <property type="entry name" value="IMMUNITY PROTEIN SDPI"/>
    <property type="match status" value="1"/>
</dbReference>
<dbReference type="Proteomes" id="UP000574104">
    <property type="component" value="Unassembled WGS sequence"/>
</dbReference>
<dbReference type="Proteomes" id="UP000541735">
    <property type="component" value="Unassembled WGS sequence"/>
</dbReference>
<dbReference type="Proteomes" id="UP000543379">
    <property type="component" value="Unassembled WGS sequence"/>
</dbReference>
<dbReference type="GeneID" id="58718669"/>
<evidence type="ECO:0000313" key="41">
    <source>
        <dbReference type="Proteomes" id="UP000574104"/>
    </source>
</evidence>
<protein>
    <submittedName>
        <fullName evidence="3">Membrane protein</fullName>
    </submittedName>
    <submittedName>
        <fullName evidence="4">SdpI family protein</fullName>
    </submittedName>
</protein>
<dbReference type="Proteomes" id="UP000532866">
    <property type="component" value="Unassembled WGS sequence"/>
</dbReference>
<dbReference type="EMBL" id="JAARZT010000026">
    <property type="protein sequence ID" value="MBC2294171.1"/>
    <property type="molecule type" value="Genomic_DNA"/>
</dbReference>
<dbReference type="STRING" id="1552123.EP57_15125"/>
<name>A0A099W1J8_9LIST</name>
<evidence type="ECO:0000313" key="8">
    <source>
        <dbReference type="EMBL" id="MBC1491653.1"/>
    </source>
</evidence>
<keyword evidence="1" id="KW-0812">Transmembrane</keyword>
<evidence type="ECO:0000313" key="22">
    <source>
        <dbReference type="EMBL" id="MBC2309588.1"/>
    </source>
</evidence>
<evidence type="ECO:0000313" key="12">
    <source>
        <dbReference type="EMBL" id="MBC1792373.1"/>
    </source>
</evidence>
<feature type="transmembrane region" description="Helical" evidence="1">
    <location>
        <begin position="152"/>
        <end position="175"/>
    </location>
</feature>
<evidence type="ECO:0000313" key="16">
    <source>
        <dbReference type="EMBL" id="MBC2167428.1"/>
    </source>
</evidence>
<evidence type="ECO:0000313" key="18">
    <source>
        <dbReference type="EMBL" id="MBC2241248.1"/>
    </source>
</evidence>
<dbReference type="EMBL" id="JAARMV010000004">
    <property type="protein sequence ID" value="MBC2373272.1"/>
    <property type="molecule type" value="Genomic_DNA"/>
</dbReference>
<gene>
    <name evidence="3" type="ORF">EP57_15125</name>
    <name evidence="5" type="ORF">HB759_11280</name>
    <name evidence="4" type="ORF">HB811_14160</name>
    <name evidence="7" type="ORF">HB836_06380</name>
    <name evidence="6" type="ORF">HB847_07085</name>
    <name evidence="10" type="ORF">HB904_08550</name>
    <name evidence="9" type="ORF">HB907_13510</name>
    <name evidence="23" type="ORF">HBP98_14775</name>
    <name evidence="11" type="ORF">HCA46_13730</name>
    <name evidence="12" type="ORF">HCA52_03000</name>
    <name evidence="13" type="ORF">HCA55_15915</name>
    <name evidence="14" type="ORF">HCA78_15165</name>
    <name evidence="15" type="ORF">HCB06_10080</name>
    <name evidence="19" type="ORF">HCB25_10125</name>
    <name evidence="16" type="ORF">HCB26_12680</name>
    <name evidence="17" type="ORF">HCB27_13365</name>
    <name evidence="18" type="ORF">HCB35_12290</name>
    <name evidence="20" type="ORF">HCB69_10395</name>
    <name evidence="21" type="ORF">HCC36_13090</name>
    <name evidence="8" type="ORF">HCI99_07415</name>
    <name evidence="22" type="ORF">HCJ81_01745</name>
</gene>
<evidence type="ECO:0000313" key="43">
    <source>
        <dbReference type="Proteomes" id="UP000586951"/>
    </source>
</evidence>
<dbReference type="Proteomes" id="UP000529446">
    <property type="component" value="Unassembled WGS sequence"/>
</dbReference>
<evidence type="ECO:0000313" key="33">
    <source>
        <dbReference type="Proteomes" id="UP000544413"/>
    </source>
</evidence>
<dbReference type="Proteomes" id="UP000591929">
    <property type="component" value="Unassembled WGS sequence"/>
</dbReference>
<dbReference type="EMBL" id="JAASTX010000007">
    <property type="protein sequence ID" value="MBC1491653.1"/>
    <property type="molecule type" value="Genomic_DNA"/>
</dbReference>
<dbReference type="EMBL" id="JAARXI010000005">
    <property type="protein sequence ID" value="MBC2116961.1"/>
    <property type="molecule type" value="Genomic_DNA"/>
</dbReference>
<evidence type="ECO:0000313" key="32">
    <source>
        <dbReference type="Proteomes" id="UP000543379"/>
    </source>
</evidence>
<dbReference type="Proteomes" id="UP000029844">
    <property type="component" value="Unassembled WGS sequence"/>
</dbReference>
<proteinExistence type="predicted"/>
<evidence type="ECO:0000313" key="4">
    <source>
        <dbReference type="EMBL" id="MBC1317924.1"/>
    </source>
</evidence>
<dbReference type="EMBL" id="JAARRU010000004">
    <property type="protein sequence ID" value="MBC1566425.1"/>
    <property type="molecule type" value="Genomic_DNA"/>
</dbReference>
<evidence type="ECO:0000313" key="15">
    <source>
        <dbReference type="EMBL" id="MBC2116961.1"/>
    </source>
</evidence>
<feature type="transmembrane region" description="Helical" evidence="1">
    <location>
        <begin position="81"/>
        <end position="104"/>
    </location>
</feature>
<dbReference type="Pfam" id="PF07853">
    <property type="entry name" value="DUF1648"/>
    <property type="match status" value="1"/>
</dbReference>
<evidence type="ECO:0000313" key="36">
    <source>
        <dbReference type="Proteomes" id="UP000547643"/>
    </source>
</evidence>
<evidence type="ECO:0000313" key="35">
    <source>
        <dbReference type="Proteomes" id="UP000546806"/>
    </source>
</evidence>
<dbReference type="Proteomes" id="UP000539064">
    <property type="component" value="Unassembled WGS sequence"/>
</dbReference>
<evidence type="ECO:0000256" key="1">
    <source>
        <dbReference type="SAM" id="Phobius"/>
    </source>
</evidence>
<evidence type="ECO:0000313" key="10">
    <source>
        <dbReference type="EMBL" id="MBC1616235.1"/>
    </source>
</evidence>
<dbReference type="EMBL" id="JAARZA010000005">
    <property type="protein sequence ID" value="MBC2241248.1"/>
    <property type="molecule type" value="Genomic_DNA"/>
</dbReference>
<dbReference type="AlphaFoldDB" id="A0A099W1J8"/>
<dbReference type="Proteomes" id="UP000543005">
    <property type="component" value="Unassembled WGS sequence"/>
</dbReference>
<dbReference type="RefSeq" id="WP_036087936.1">
    <property type="nucleotide sequence ID" value="NZ_CBCSHQ010000003.1"/>
</dbReference>
<dbReference type="InterPro" id="IPR012867">
    <property type="entry name" value="DUF1648"/>
</dbReference>
<keyword evidence="24" id="KW-1185">Reference proteome</keyword>
<dbReference type="EMBL" id="JAARSH010000005">
    <property type="protein sequence ID" value="MBC1616235.1"/>
    <property type="molecule type" value="Genomic_DNA"/>
</dbReference>
<evidence type="ECO:0000313" key="9">
    <source>
        <dbReference type="EMBL" id="MBC1566425.1"/>
    </source>
</evidence>
<dbReference type="EMBL" id="JAARZS010000025">
    <property type="protein sequence ID" value="MBC2284788.1"/>
    <property type="molecule type" value="Genomic_DNA"/>
</dbReference>
<evidence type="ECO:0000313" key="42">
    <source>
        <dbReference type="Proteomes" id="UP000585696"/>
    </source>
</evidence>
<evidence type="ECO:0000313" key="7">
    <source>
        <dbReference type="EMBL" id="MBC1401222.1"/>
    </source>
</evidence>
<feature type="domain" description="DUF1648" evidence="2">
    <location>
        <begin position="11"/>
        <end position="58"/>
    </location>
</feature>
<dbReference type="EMBL" id="JAARYY010000005">
    <property type="protein sequence ID" value="MBC2244422.1"/>
    <property type="molecule type" value="Genomic_DNA"/>
</dbReference>
<evidence type="ECO:0000313" key="37">
    <source>
        <dbReference type="Proteomes" id="UP000548082"/>
    </source>
</evidence>
<accession>A0A099W1J8</accession>
<evidence type="ECO:0000313" key="28">
    <source>
        <dbReference type="Proteomes" id="UP000533953"/>
    </source>
</evidence>
<dbReference type="Proteomes" id="UP000565628">
    <property type="component" value="Unassembled WGS sequence"/>
</dbReference>
<evidence type="ECO:0000313" key="39">
    <source>
        <dbReference type="Proteomes" id="UP000553016"/>
    </source>
</evidence>
<evidence type="ECO:0000313" key="25">
    <source>
        <dbReference type="Proteomes" id="UP000519573"/>
    </source>
</evidence>
<evidence type="ECO:0000313" key="44">
    <source>
        <dbReference type="Proteomes" id="UP000591929"/>
    </source>
</evidence>
<keyword evidence="1" id="KW-1133">Transmembrane helix</keyword>
<evidence type="ECO:0000313" key="31">
    <source>
        <dbReference type="Proteomes" id="UP000543005"/>
    </source>
</evidence>
<evidence type="ECO:0000259" key="2">
    <source>
        <dbReference type="Pfam" id="PF07853"/>
    </source>
</evidence>
<dbReference type="Proteomes" id="UP000533953">
    <property type="component" value="Unassembled WGS sequence"/>
</dbReference>
<evidence type="ECO:0000313" key="24">
    <source>
        <dbReference type="Proteomes" id="UP000029844"/>
    </source>
</evidence>
<evidence type="ECO:0000313" key="11">
    <source>
        <dbReference type="EMBL" id="MBC1779901.1"/>
    </source>
</evidence>